<keyword evidence="3" id="KW-1185">Reference proteome</keyword>
<dbReference type="EMBL" id="CAKOGP040000191">
    <property type="protein sequence ID" value="CAJ1931894.1"/>
    <property type="molecule type" value="Genomic_DNA"/>
</dbReference>
<protein>
    <submittedName>
        <fullName evidence="2">Uncharacterized protein</fullName>
    </submittedName>
</protein>
<gene>
    <name evidence="2" type="ORF">CYCCA115_LOCUS2594</name>
</gene>
<dbReference type="AlphaFoldDB" id="A0AAD2CGA8"/>
<dbReference type="Pfam" id="PF07692">
    <property type="entry name" value="Fea1"/>
    <property type="match status" value="1"/>
</dbReference>
<proteinExistence type="predicted"/>
<keyword evidence="1" id="KW-0732">Signal</keyword>
<organism evidence="2 3">
    <name type="scientific">Cylindrotheca closterium</name>
    <dbReference type="NCBI Taxonomy" id="2856"/>
    <lineage>
        <taxon>Eukaryota</taxon>
        <taxon>Sar</taxon>
        <taxon>Stramenopiles</taxon>
        <taxon>Ochrophyta</taxon>
        <taxon>Bacillariophyta</taxon>
        <taxon>Bacillariophyceae</taxon>
        <taxon>Bacillariophycidae</taxon>
        <taxon>Bacillariales</taxon>
        <taxon>Bacillariaceae</taxon>
        <taxon>Cylindrotheca</taxon>
    </lineage>
</organism>
<dbReference type="InterPro" id="IPR011643">
    <property type="entry name" value="HCR1"/>
</dbReference>
<evidence type="ECO:0000313" key="2">
    <source>
        <dbReference type="EMBL" id="CAJ1931894.1"/>
    </source>
</evidence>
<comment type="caution">
    <text evidence="2">The sequence shown here is derived from an EMBL/GenBank/DDBJ whole genome shotgun (WGS) entry which is preliminary data.</text>
</comment>
<feature type="chain" id="PRO_5042024694" evidence="1">
    <location>
        <begin position="24"/>
        <end position="739"/>
    </location>
</feature>
<sequence length="739" mass="80808">MLKWSHTLVLCLSSLIIISHTNAQGTDLGGGIVTRTNVKYMADLTLDVKDMTQSFGNSDLVLDIYDNGRNAQQPSGLKFKLKELSDLMSNKGITEATPTYLFQLYGLAEESTDLNKVAQQFSYANNNVRVAITGGKDHAPQATLVFTLWMYAAHVLYEGIEQCQKMTEADNPELLNLGGGGIDEFIALWIGSGETHAGTDGFGLYALTQKAASRFDGGYIGGEAIANNAIKLLYHEGSQYLSVNGACTKDVSDTPKLLYSVASRIMSIMYIPLIQMLIDSILSQDAEMTVLYATAIIPQATQCRVTTYNRLREHLLTGIPRFDKTEIILRDIQDIYACFGLMCEDVGAYMNMPEGINFPFCTIAKSDATMAGYRPTSDVLPVAQIDLDIAQMRILTKLGNFKYAKYWFKYGRNSPVQRDSDNDLHSFYSLSDLSVASSRKNAEDIYLDFVAYFNDVNYAQGIIMGALEGTGKWGLKSIEQRSAVATESSAFLVVYLHMIAQINDAVNQCKNEKSEGEYDLTHPWDEVAALVIGSLEGIQEGGATDGRDGQLIWGLNTRRGFQFQTLNDQGYSKTNSDLIDALWAGRGEIDALDCDRLESTANNIKRLTLIPLLQSVVRYAVLNEGLEATSTREDLALGETYALAVLPIIDAVDENSGEVIRENMIHNDNLKPVSAGAQAVADAVGTAAEALGIRCSHLGSTSQADPCRNIVSSSSASSQMSLLFPSSIGLVASIWYMLL</sequence>
<evidence type="ECO:0000313" key="3">
    <source>
        <dbReference type="Proteomes" id="UP001295423"/>
    </source>
</evidence>
<name>A0AAD2CGA8_9STRA</name>
<feature type="signal peptide" evidence="1">
    <location>
        <begin position="1"/>
        <end position="23"/>
    </location>
</feature>
<accession>A0AAD2CGA8</accession>
<reference evidence="2" key="1">
    <citation type="submission" date="2023-08" db="EMBL/GenBank/DDBJ databases">
        <authorList>
            <person name="Audoor S."/>
            <person name="Bilcke G."/>
        </authorList>
    </citation>
    <scope>NUCLEOTIDE SEQUENCE</scope>
</reference>
<evidence type="ECO:0000256" key="1">
    <source>
        <dbReference type="SAM" id="SignalP"/>
    </source>
</evidence>
<dbReference type="Proteomes" id="UP001295423">
    <property type="component" value="Unassembled WGS sequence"/>
</dbReference>